<dbReference type="eggNOG" id="ENOG502RIM5">
    <property type="taxonomic scope" value="Eukaryota"/>
</dbReference>
<dbReference type="KEGG" id="dpp:DICPUDRAFT_22387"/>
<dbReference type="GeneID" id="10499169"/>
<protein>
    <submittedName>
        <fullName evidence="1">Uncharacterized protein</fullName>
    </submittedName>
</protein>
<dbReference type="VEuPathDB" id="AmoebaDB:DICPUDRAFT_22387"/>
<accession>F0ZMS6</accession>
<dbReference type="EMBL" id="GL871084">
    <property type="protein sequence ID" value="EGC34753.1"/>
    <property type="molecule type" value="Genomic_DNA"/>
</dbReference>
<dbReference type="InParanoid" id="F0ZMS6"/>
<proteinExistence type="predicted"/>
<organism evidence="1 2">
    <name type="scientific">Dictyostelium purpureum</name>
    <name type="common">Slime mold</name>
    <dbReference type="NCBI Taxonomy" id="5786"/>
    <lineage>
        <taxon>Eukaryota</taxon>
        <taxon>Amoebozoa</taxon>
        <taxon>Evosea</taxon>
        <taxon>Eumycetozoa</taxon>
        <taxon>Dictyostelia</taxon>
        <taxon>Dictyosteliales</taxon>
        <taxon>Dictyosteliaceae</taxon>
        <taxon>Dictyostelium</taxon>
    </lineage>
</organism>
<name>F0ZMS6_DICPU</name>
<dbReference type="OMA" id="IYWSYEL"/>
<sequence>NEKILQPTLTSTKSEGGQIFIYNLDSFNVTQISAQFHSTEVKTDIFYCQNIKILNSTSITCIVPKGFGVYLVVIKDNQHIAFPIYWSYELGDKEKKSIKEK</sequence>
<evidence type="ECO:0000313" key="1">
    <source>
        <dbReference type="EMBL" id="EGC34753.1"/>
    </source>
</evidence>
<dbReference type="Proteomes" id="UP000001064">
    <property type="component" value="Unassembled WGS sequence"/>
</dbReference>
<dbReference type="FunCoup" id="F0ZMS6">
    <property type="interactions" value="937"/>
</dbReference>
<evidence type="ECO:0000313" key="2">
    <source>
        <dbReference type="Proteomes" id="UP000001064"/>
    </source>
</evidence>
<dbReference type="AlphaFoldDB" id="F0ZMS6"/>
<gene>
    <name evidence="1" type="ORF">DICPUDRAFT_22387</name>
</gene>
<feature type="non-terminal residue" evidence="1">
    <location>
        <position position="1"/>
    </location>
</feature>
<dbReference type="OrthoDB" id="10487493at2759"/>
<reference evidence="2" key="1">
    <citation type="journal article" date="2011" name="Genome Biol.">
        <title>Comparative genomics of the social amoebae Dictyostelium discoideum and Dictyostelium purpureum.</title>
        <authorList>
            <consortium name="US DOE Joint Genome Institute (JGI-PGF)"/>
            <person name="Sucgang R."/>
            <person name="Kuo A."/>
            <person name="Tian X."/>
            <person name="Salerno W."/>
            <person name="Parikh A."/>
            <person name="Feasley C.L."/>
            <person name="Dalin E."/>
            <person name="Tu H."/>
            <person name="Huang E."/>
            <person name="Barry K."/>
            <person name="Lindquist E."/>
            <person name="Shapiro H."/>
            <person name="Bruce D."/>
            <person name="Schmutz J."/>
            <person name="Salamov A."/>
            <person name="Fey P."/>
            <person name="Gaudet P."/>
            <person name="Anjard C."/>
            <person name="Babu M.M."/>
            <person name="Basu S."/>
            <person name="Bushmanova Y."/>
            <person name="van der Wel H."/>
            <person name="Katoh-Kurasawa M."/>
            <person name="Dinh C."/>
            <person name="Coutinho P.M."/>
            <person name="Saito T."/>
            <person name="Elias M."/>
            <person name="Schaap P."/>
            <person name="Kay R.R."/>
            <person name="Henrissat B."/>
            <person name="Eichinger L."/>
            <person name="Rivero F."/>
            <person name="Putnam N.H."/>
            <person name="West C.M."/>
            <person name="Loomis W.F."/>
            <person name="Chisholm R.L."/>
            <person name="Shaulsky G."/>
            <person name="Strassmann J.E."/>
            <person name="Queller D.C."/>
            <person name="Kuspa A."/>
            <person name="Grigoriev I.V."/>
        </authorList>
    </citation>
    <scope>NUCLEOTIDE SEQUENCE [LARGE SCALE GENOMIC DNA]</scope>
    <source>
        <strain evidence="2">QSDP1</strain>
    </source>
</reference>
<dbReference type="RefSeq" id="XP_003288715.1">
    <property type="nucleotide sequence ID" value="XM_003288667.1"/>
</dbReference>
<keyword evidence="2" id="KW-1185">Reference proteome</keyword>
<feature type="non-terminal residue" evidence="1">
    <location>
        <position position="101"/>
    </location>
</feature>